<evidence type="ECO:0000313" key="10">
    <source>
        <dbReference type="Proteomes" id="UP000730161"/>
    </source>
</evidence>
<evidence type="ECO:0000256" key="2">
    <source>
        <dbReference type="ARBA" id="ARBA00008017"/>
    </source>
</evidence>
<dbReference type="Gene3D" id="1.10.287.1260">
    <property type="match status" value="1"/>
</dbReference>
<dbReference type="InterPro" id="IPR011014">
    <property type="entry name" value="MscS_channel_TM-2"/>
</dbReference>
<dbReference type="EMBL" id="JWHL01000002">
    <property type="protein sequence ID" value="MBR1368369.1"/>
    <property type="molecule type" value="Genomic_DNA"/>
</dbReference>
<feature type="domain" description="Mechanosensitive ion channel MscS" evidence="8">
    <location>
        <begin position="100"/>
        <end position="162"/>
    </location>
</feature>
<evidence type="ECO:0000256" key="4">
    <source>
        <dbReference type="ARBA" id="ARBA00022692"/>
    </source>
</evidence>
<dbReference type="InterPro" id="IPR010920">
    <property type="entry name" value="LSM_dom_sf"/>
</dbReference>
<dbReference type="AlphaFoldDB" id="A0A8J7W4Y2"/>
<dbReference type="SUPFAM" id="SSF82861">
    <property type="entry name" value="Mechanosensitive channel protein MscS (YggB), transmembrane region"/>
    <property type="match status" value="1"/>
</dbReference>
<dbReference type="SUPFAM" id="SSF82689">
    <property type="entry name" value="Mechanosensitive channel protein MscS (YggB), C-terminal domain"/>
    <property type="match status" value="1"/>
</dbReference>
<evidence type="ECO:0000256" key="5">
    <source>
        <dbReference type="ARBA" id="ARBA00022989"/>
    </source>
</evidence>
<comment type="subcellular location">
    <subcellularLocation>
        <location evidence="1">Cell membrane</location>
        <topology evidence="1">Multi-pass membrane protein</topology>
    </subcellularLocation>
</comment>
<keyword evidence="4 7" id="KW-0812">Transmembrane</keyword>
<keyword evidence="5 7" id="KW-1133">Transmembrane helix</keyword>
<proteinExistence type="inferred from homology"/>
<evidence type="ECO:0000256" key="3">
    <source>
        <dbReference type="ARBA" id="ARBA00022475"/>
    </source>
</evidence>
<dbReference type="Proteomes" id="UP000730161">
    <property type="component" value="Unassembled WGS sequence"/>
</dbReference>
<dbReference type="Pfam" id="PF00924">
    <property type="entry name" value="MS_channel_2nd"/>
    <property type="match status" value="1"/>
</dbReference>
<name>A0A8J7W4Y2_9EURY</name>
<comment type="similarity">
    <text evidence="2">Belongs to the MscS (TC 1.A.23) family.</text>
</comment>
<dbReference type="PANTHER" id="PTHR30221">
    <property type="entry name" value="SMALL-CONDUCTANCE MECHANOSENSITIVE CHANNEL"/>
    <property type="match status" value="1"/>
</dbReference>
<keyword evidence="3" id="KW-1003">Cell membrane</keyword>
<evidence type="ECO:0000313" key="9">
    <source>
        <dbReference type="EMBL" id="MBR1368369.1"/>
    </source>
</evidence>
<reference evidence="9" key="1">
    <citation type="submission" date="2014-12" db="EMBL/GenBank/DDBJ databases">
        <authorList>
            <person name="Huang H.-H."/>
            <person name="Chen S.-C."/>
            <person name="Lai M.-C."/>
        </authorList>
    </citation>
    <scope>NUCLEOTIDE SEQUENCE</scope>
    <source>
        <strain evidence="9">K1F9705b</strain>
    </source>
</reference>
<feature type="transmembrane region" description="Helical" evidence="7">
    <location>
        <begin position="13"/>
        <end position="38"/>
    </location>
</feature>
<dbReference type="SUPFAM" id="SSF50182">
    <property type="entry name" value="Sm-like ribonucleoproteins"/>
    <property type="match status" value="1"/>
</dbReference>
<sequence length="268" mass="30085">MVDTQLAEIYDEIIPLLIDAVVIFIIAYLLARVISFILIRTSEFFGHARIGVRMIVPILNILIYTVAIMIVIQRVLTLSTIELVAFSGLFGAAIGFGLKDAFANVIGGVIIAFQKPFRIGDRIKMGEYYGEVVELGLIDTRIITPDDSYVTIPNHKIFTQSVASANAGKTEMQVVVDVFIDHTADIARAIEIFKDAIVTSRHVYITDACFYTILTENKMYSVRLRARAYVWDLRDEFECKAEISRRTKTAFQEAGIYPPRLFSGDQNA</sequence>
<gene>
    <name evidence="9" type="ORF">RJ53_02185</name>
</gene>
<keyword evidence="10" id="KW-1185">Reference proteome</keyword>
<dbReference type="InterPro" id="IPR023408">
    <property type="entry name" value="MscS_beta-dom_sf"/>
</dbReference>
<organism evidence="9 10">
    <name type="scientific">Methanocalculus chunghsingensis</name>
    <dbReference type="NCBI Taxonomy" id="156457"/>
    <lineage>
        <taxon>Archaea</taxon>
        <taxon>Methanobacteriati</taxon>
        <taxon>Methanobacteriota</taxon>
        <taxon>Stenosarchaea group</taxon>
        <taxon>Methanomicrobia</taxon>
        <taxon>Methanomicrobiales</taxon>
        <taxon>Methanocalculaceae</taxon>
        <taxon>Methanocalculus</taxon>
    </lineage>
</organism>
<dbReference type="InterPro" id="IPR011066">
    <property type="entry name" value="MscS_channel_C_sf"/>
</dbReference>
<dbReference type="Gene3D" id="2.30.30.60">
    <property type="match status" value="1"/>
</dbReference>
<dbReference type="GO" id="GO:0008381">
    <property type="term" value="F:mechanosensitive monoatomic ion channel activity"/>
    <property type="evidence" value="ECO:0007669"/>
    <property type="project" value="InterPro"/>
</dbReference>
<evidence type="ECO:0000256" key="6">
    <source>
        <dbReference type="ARBA" id="ARBA00023136"/>
    </source>
</evidence>
<dbReference type="GO" id="GO:0005886">
    <property type="term" value="C:plasma membrane"/>
    <property type="evidence" value="ECO:0007669"/>
    <property type="project" value="UniProtKB-SubCell"/>
</dbReference>
<evidence type="ECO:0000256" key="1">
    <source>
        <dbReference type="ARBA" id="ARBA00004651"/>
    </source>
</evidence>
<keyword evidence="6 7" id="KW-0472">Membrane</keyword>
<evidence type="ECO:0000259" key="8">
    <source>
        <dbReference type="Pfam" id="PF00924"/>
    </source>
</evidence>
<feature type="transmembrane region" description="Helical" evidence="7">
    <location>
        <begin position="84"/>
        <end position="113"/>
    </location>
</feature>
<evidence type="ECO:0000256" key="7">
    <source>
        <dbReference type="SAM" id="Phobius"/>
    </source>
</evidence>
<dbReference type="Gene3D" id="3.30.70.100">
    <property type="match status" value="1"/>
</dbReference>
<dbReference type="PANTHER" id="PTHR30221:SF1">
    <property type="entry name" value="SMALL-CONDUCTANCE MECHANOSENSITIVE CHANNEL"/>
    <property type="match status" value="1"/>
</dbReference>
<dbReference type="InterPro" id="IPR045275">
    <property type="entry name" value="MscS_archaea/bacteria_type"/>
</dbReference>
<accession>A0A8J7W4Y2</accession>
<comment type="caution">
    <text evidence="9">The sequence shown here is derived from an EMBL/GenBank/DDBJ whole genome shotgun (WGS) entry which is preliminary data.</text>
</comment>
<feature type="transmembrane region" description="Helical" evidence="7">
    <location>
        <begin position="50"/>
        <end position="72"/>
    </location>
</feature>
<protein>
    <recommendedName>
        <fullName evidence="8">Mechanosensitive ion channel MscS domain-containing protein</fullName>
    </recommendedName>
</protein>
<dbReference type="InterPro" id="IPR006685">
    <property type="entry name" value="MscS_channel_2nd"/>
</dbReference>